<dbReference type="InterPro" id="IPR018247">
    <property type="entry name" value="EF_Hand_1_Ca_BS"/>
</dbReference>
<evidence type="ECO:0000313" key="7">
    <source>
        <dbReference type="EMBL" id="CAD9859476.1"/>
    </source>
</evidence>
<keyword evidence="5" id="KW-0472">Membrane</keyword>
<evidence type="ECO:0000256" key="1">
    <source>
        <dbReference type="ARBA" id="ARBA00004370"/>
    </source>
</evidence>
<dbReference type="PROSITE" id="PS50222">
    <property type="entry name" value="EF_HAND_2"/>
    <property type="match status" value="1"/>
</dbReference>
<dbReference type="InterPro" id="IPR007014">
    <property type="entry name" value="FUN14"/>
</dbReference>
<feature type="domain" description="EF-hand" evidence="6">
    <location>
        <begin position="171"/>
        <end position="196"/>
    </location>
</feature>
<evidence type="ECO:0000256" key="4">
    <source>
        <dbReference type="ARBA" id="ARBA00022989"/>
    </source>
</evidence>
<dbReference type="GO" id="GO:0000422">
    <property type="term" value="P:autophagy of mitochondrion"/>
    <property type="evidence" value="ECO:0007669"/>
    <property type="project" value="TreeGrafter"/>
</dbReference>
<dbReference type="PANTHER" id="PTHR21346">
    <property type="entry name" value="FUN14 DOMAIN CONTAINING"/>
    <property type="match status" value="1"/>
</dbReference>
<accession>A0A7S2UUC3</accession>
<evidence type="ECO:0000256" key="5">
    <source>
        <dbReference type="ARBA" id="ARBA00023136"/>
    </source>
</evidence>
<dbReference type="PROSITE" id="PS00018">
    <property type="entry name" value="EF_HAND_1"/>
    <property type="match status" value="1"/>
</dbReference>
<dbReference type="GO" id="GO:0005509">
    <property type="term" value="F:calcium ion binding"/>
    <property type="evidence" value="ECO:0007669"/>
    <property type="project" value="InterPro"/>
</dbReference>
<sequence>MFLSKFAEARTTWGRTLSAHHNQVARSVFSAKRGSGRWLLAAAAGSAAGTAKSQGEGDDGEEKGFSVESAKTAVLGALDGLFQEARSTQERMSAGESPGDILSDKVSKFAAAGGGQITWGFATGACSGYFMKKATKAAAVGVGGVFCLVQGLSYGGYIDVNYKKLEKDMTDFVDLNHDGKIDKEDFNQIYDKVMSVLSYNMPAGSGFAAGVAMGFKMG</sequence>
<gene>
    <name evidence="7" type="ORF">FJAP1339_LOCUS1995</name>
</gene>
<evidence type="ECO:0000259" key="6">
    <source>
        <dbReference type="PROSITE" id="PS50222"/>
    </source>
</evidence>
<proteinExistence type="inferred from homology"/>
<dbReference type="PANTHER" id="PTHR21346:SF0">
    <property type="entry name" value="RE45833P"/>
    <property type="match status" value="1"/>
</dbReference>
<dbReference type="AlphaFoldDB" id="A0A7S2UUC3"/>
<dbReference type="Pfam" id="PF04930">
    <property type="entry name" value="FUN14"/>
    <property type="match status" value="1"/>
</dbReference>
<comment type="subcellular location">
    <subcellularLocation>
        <location evidence="1">Membrane</location>
    </subcellularLocation>
</comment>
<organism evidence="7">
    <name type="scientific">Fibrocapsa japonica</name>
    <dbReference type="NCBI Taxonomy" id="94617"/>
    <lineage>
        <taxon>Eukaryota</taxon>
        <taxon>Sar</taxon>
        <taxon>Stramenopiles</taxon>
        <taxon>Ochrophyta</taxon>
        <taxon>Raphidophyceae</taxon>
        <taxon>Chattonellales</taxon>
        <taxon>Chattonellaceae</taxon>
        <taxon>Fibrocapsa</taxon>
    </lineage>
</organism>
<keyword evidence="3" id="KW-0812">Transmembrane</keyword>
<reference evidence="7" key="1">
    <citation type="submission" date="2021-01" db="EMBL/GenBank/DDBJ databases">
        <authorList>
            <person name="Corre E."/>
            <person name="Pelletier E."/>
            <person name="Niang G."/>
            <person name="Scheremetjew M."/>
            <person name="Finn R."/>
            <person name="Kale V."/>
            <person name="Holt S."/>
            <person name="Cochrane G."/>
            <person name="Meng A."/>
            <person name="Brown T."/>
            <person name="Cohen L."/>
        </authorList>
    </citation>
    <scope>NUCLEOTIDE SEQUENCE</scope>
    <source>
        <strain evidence="7">CCMP1661</strain>
    </source>
</reference>
<dbReference type="EMBL" id="HBHR01004222">
    <property type="protein sequence ID" value="CAD9859476.1"/>
    <property type="molecule type" value="Transcribed_RNA"/>
</dbReference>
<evidence type="ECO:0000256" key="3">
    <source>
        <dbReference type="ARBA" id="ARBA00022692"/>
    </source>
</evidence>
<name>A0A7S2UUC3_9STRA</name>
<evidence type="ECO:0000256" key="2">
    <source>
        <dbReference type="ARBA" id="ARBA00009160"/>
    </source>
</evidence>
<protein>
    <recommendedName>
        <fullName evidence="6">EF-hand domain-containing protein</fullName>
    </recommendedName>
</protein>
<comment type="similarity">
    <text evidence="2">Belongs to the FUN14 family.</text>
</comment>
<dbReference type="InterPro" id="IPR002048">
    <property type="entry name" value="EF_hand_dom"/>
</dbReference>
<dbReference type="GO" id="GO:0005741">
    <property type="term" value="C:mitochondrial outer membrane"/>
    <property type="evidence" value="ECO:0007669"/>
    <property type="project" value="TreeGrafter"/>
</dbReference>
<keyword evidence="4" id="KW-1133">Transmembrane helix</keyword>